<dbReference type="AlphaFoldDB" id="A0A1G8P7Q9"/>
<gene>
    <name evidence="1" type="ORF">SAMN05216605_11883</name>
</gene>
<evidence type="ECO:0000313" key="2">
    <source>
        <dbReference type="Proteomes" id="UP000182894"/>
    </source>
</evidence>
<dbReference type="Proteomes" id="UP000182894">
    <property type="component" value="Unassembled WGS sequence"/>
</dbReference>
<dbReference type="STRING" id="89065.SAMN05216605_11883"/>
<dbReference type="OrthoDB" id="9785445at2"/>
<sequence length="197" mass="22332">MGTAMNPASMSETRPPRSRRRGRLQLILVLLVALGPMVLATTMYKFKFWVPDSRSFHGELIGNGESRTELGVQSDEKRWQLLVTAPNQCDADCQQLVYLARQIQIGLGRDASRASHALTTAQPLNPEYDARLTREYPQLQRYPLDLKRYHRMAPGVELPQLWIVDPHGNLVLRYGAEVNGKDLLNDLRQLLKLSNIG</sequence>
<organism evidence="1 2">
    <name type="scientific">Pseudomonas abietaniphila</name>
    <dbReference type="NCBI Taxonomy" id="89065"/>
    <lineage>
        <taxon>Bacteria</taxon>
        <taxon>Pseudomonadati</taxon>
        <taxon>Pseudomonadota</taxon>
        <taxon>Gammaproteobacteria</taxon>
        <taxon>Pseudomonadales</taxon>
        <taxon>Pseudomonadaceae</taxon>
        <taxon>Pseudomonas</taxon>
    </lineage>
</organism>
<dbReference type="RefSeq" id="WP_074757531.1">
    <property type="nucleotide sequence ID" value="NZ_FNCO01000018.1"/>
</dbReference>
<keyword evidence="2" id="KW-1185">Reference proteome</keyword>
<evidence type="ECO:0000313" key="1">
    <source>
        <dbReference type="EMBL" id="SDI87790.1"/>
    </source>
</evidence>
<dbReference type="EMBL" id="FNCO01000018">
    <property type="protein sequence ID" value="SDI87790.1"/>
    <property type="molecule type" value="Genomic_DNA"/>
</dbReference>
<evidence type="ECO:0008006" key="3">
    <source>
        <dbReference type="Google" id="ProtNLM"/>
    </source>
</evidence>
<proteinExistence type="predicted"/>
<reference evidence="2" key="1">
    <citation type="submission" date="2016-10" db="EMBL/GenBank/DDBJ databases">
        <authorList>
            <person name="Varghese N."/>
            <person name="Submissions S."/>
        </authorList>
    </citation>
    <scope>NUCLEOTIDE SEQUENCE [LARGE SCALE GENOMIC DNA]</scope>
    <source>
        <strain evidence="2">ATCC 700689</strain>
    </source>
</reference>
<accession>A0A1G8P7Q9</accession>
<name>A0A1G8P7Q9_9PSED</name>
<protein>
    <recommendedName>
        <fullName evidence="3">Cytochrome oxidase Cu insertion factor, SCO1/SenC/PrrC family</fullName>
    </recommendedName>
</protein>